<dbReference type="PROSITE" id="PS00138">
    <property type="entry name" value="SUBTILASE_SER"/>
    <property type="match status" value="1"/>
</dbReference>
<evidence type="ECO:0000256" key="3">
    <source>
        <dbReference type="ARBA" id="ARBA00022729"/>
    </source>
</evidence>
<dbReference type="InterPro" id="IPR041469">
    <property type="entry name" value="Subtilisin-like_FN3"/>
</dbReference>
<sequence length="622" mass="67572">MDKSFMPKAFTSHELWHSSILETVKLKDTTSGSYINLTRLLYSYDNAFDSVLLCLRMNCKFLKICLVLSRLMLVLSRLMLIKWSLLTLLTQSRSYMDDGMTEIPSRWKGICEPGQEFNASMCNNKLIGVQYFSKGVKAVYPNTTISMNSGRDTQGHGTHTSSTVGGNYVESASFFGYAAGTARGVALRARLAIYKVIWDEGRFASDVLAGMDQVVADGVDVISIFLGFDNVPLYEDPVAIASFGTMEKGILVSASAGNVVITGWSTYPVSARVNEFPLIYNESISGCNSTSIYNFNNGIIICENVNFPFQFDTMAKSSATAAIYISDDPIIFKMKTVISYAKSGANPVASISFQQTIVRSTPAPVVATYTLQGPSPSYPGILKPDIMAPGSEFTMISGTSMACPHSSGIVALLKGAHPEWSPAAIRSAMITSAINIDNTNSPIKDSGLNYSIATPLAMGAGLVNPNFALNPGLVYDATPQDYINLLCAMKFTRKQILTITRSSTYTCQNASSDLNYPSFIALYTNETGATLSQRFIRTVTNVGDGPANYSINMTVPSNTNISVYPSRLSFGCKYEKLSYTLTVQYSGNKTGEVVFGSLTWVYVIGLHAVTSPIVVAPMIHTW</sequence>
<evidence type="ECO:0000259" key="7">
    <source>
        <dbReference type="Pfam" id="PF00082"/>
    </source>
</evidence>
<dbReference type="SUPFAM" id="SSF52743">
    <property type="entry name" value="Subtilisin-like"/>
    <property type="match status" value="1"/>
</dbReference>
<evidence type="ECO:0000256" key="2">
    <source>
        <dbReference type="ARBA" id="ARBA00022670"/>
    </source>
</evidence>
<evidence type="ECO:0000256" key="4">
    <source>
        <dbReference type="ARBA" id="ARBA00022801"/>
    </source>
</evidence>
<keyword evidence="5" id="KW-0720">Serine protease</keyword>
<dbReference type="EMBL" id="JAWPEI010000007">
    <property type="protein sequence ID" value="KAK4722749.1"/>
    <property type="molecule type" value="Genomic_DNA"/>
</dbReference>
<evidence type="ECO:0000313" key="10">
    <source>
        <dbReference type="Proteomes" id="UP001311915"/>
    </source>
</evidence>
<keyword evidence="10" id="KW-1185">Reference proteome</keyword>
<dbReference type="PROSITE" id="PS51892">
    <property type="entry name" value="SUBTILASE"/>
    <property type="match status" value="1"/>
</dbReference>
<evidence type="ECO:0000313" key="9">
    <source>
        <dbReference type="EMBL" id="KAK4722749.1"/>
    </source>
</evidence>
<keyword evidence="2" id="KW-0645">Protease</keyword>
<keyword evidence="4" id="KW-0378">Hydrolase</keyword>
<reference evidence="9 10" key="1">
    <citation type="submission" date="2023-10" db="EMBL/GenBank/DDBJ databases">
        <title>Genome-Wide Identification Analysis in wild type Solanum Pinnatisectum Reveals Some Genes Defensing Phytophthora Infestans.</title>
        <authorList>
            <person name="Sun C."/>
        </authorList>
    </citation>
    <scope>NUCLEOTIDE SEQUENCE [LARGE SCALE GENOMIC DNA]</scope>
    <source>
        <strain evidence="9">LQN</strain>
        <tissue evidence="9">Leaf</tissue>
    </source>
</reference>
<name>A0AAV9LDC2_9SOLN</name>
<keyword evidence="3" id="KW-0732">Signal</keyword>
<dbReference type="Gene3D" id="3.40.50.200">
    <property type="entry name" value="Peptidase S8/S53 domain"/>
    <property type="match status" value="1"/>
</dbReference>
<dbReference type="InterPro" id="IPR023828">
    <property type="entry name" value="Peptidase_S8_Ser-AS"/>
</dbReference>
<proteinExistence type="inferred from homology"/>
<protein>
    <submittedName>
        <fullName evidence="9">Uncharacterized protein</fullName>
    </submittedName>
</protein>
<evidence type="ECO:0000256" key="5">
    <source>
        <dbReference type="ARBA" id="ARBA00022825"/>
    </source>
</evidence>
<feature type="domain" description="Peptidase S8/S53" evidence="7">
    <location>
        <begin position="148"/>
        <end position="439"/>
    </location>
</feature>
<dbReference type="InterPro" id="IPR036852">
    <property type="entry name" value="Peptidase_S8/S53_dom_sf"/>
</dbReference>
<feature type="domain" description="Subtilisin-like protease fibronectin type-III" evidence="8">
    <location>
        <begin position="513"/>
        <end position="615"/>
    </location>
</feature>
<dbReference type="Gene3D" id="2.60.40.2310">
    <property type="match status" value="1"/>
</dbReference>
<dbReference type="InterPro" id="IPR000209">
    <property type="entry name" value="Peptidase_S8/S53_dom"/>
</dbReference>
<evidence type="ECO:0000256" key="6">
    <source>
        <dbReference type="PROSITE-ProRule" id="PRU01240"/>
    </source>
</evidence>
<dbReference type="InterPro" id="IPR015500">
    <property type="entry name" value="Peptidase_S8_subtilisin-rel"/>
</dbReference>
<dbReference type="Pfam" id="PF00082">
    <property type="entry name" value="Peptidase_S8"/>
    <property type="match status" value="1"/>
</dbReference>
<dbReference type="InterPro" id="IPR045051">
    <property type="entry name" value="SBT"/>
</dbReference>
<organism evidence="9 10">
    <name type="scientific">Solanum pinnatisectum</name>
    <name type="common">tansyleaf nightshade</name>
    <dbReference type="NCBI Taxonomy" id="50273"/>
    <lineage>
        <taxon>Eukaryota</taxon>
        <taxon>Viridiplantae</taxon>
        <taxon>Streptophyta</taxon>
        <taxon>Embryophyta</taxon>
        <taxon>Tracheophyta</taxon>
        <taxon>Spermatophyta</taxon>
        <taxon>Magnoliopsida</taxon>
        <taxon>eudicotyledons</taxon>
        <taxon>Gunneridae</taxon>
        <taxon>Pentapetalae</taxon>
        <taxon>asterids</taxon>
        <taxon>lamiids</taxon>
        <taxon>Solanales</taxon>
        <taxon>Solanaceae</taxon>
        <taxon>Solanoideae</taxon>
        <taxon>Solaneae</taxon>
        <taxon>Solanum</taxon>
    </lineage>
</organism>
<comment type="similarity">
    <text evidence="1 6">Belongs to the peptidase S8 family.</text>
</comment>
<dbReference type="AlphaFoldDB" id="A0AAV9LDC2"/>
<dbReference type="GO" id="GO:0004252">
    <property type="term" value="F:serine-type endopeptidase activity"/>
    <property type="evidence" value="ECO:0007669"/>
    <property type="project" value="InterPro"/>
</dbReference>
<gene>
    <name evidence="9" type="ORF">R3W88_012982</name>
</gene>
<evidence type="ECO:0000256" key="1">
    <source>
        <dbReference type="ARBA" id="ARBA00011073"/>
    </source>
</evidence>
<dbReference type="Pfam" id="PF17766">
    <property type="entry name" value="fn3_6"/>
    <property type="match status" value="1"/>
</dbReference>
<comment type="caution">
    <text evidence="9">The sequence shown here is derived from an EMBL/GenBank/DDBJ whole genome shotgun (WGS) entry which is preliminary data.</text>
</comment>
<dbReference type="Proteomes" id="UP001311915">
    <property type="component" value="Unassembled WGS sequence"/>
</dbReference>
<evidence type="ECO:0000259" key="8">
    <source>
        <dbReference type="Pfam" id="PF17766"/>
    </source>
</evidence>
<comment type="caution">
    <text evidence="6">Lacks conserved residue(s) required for the propagation of feature annotation.</text>
</comment>
<dbReference type="GO" id="GO:0006508">
    <property type="term" value="P:proteolysis"/>
    <property type="evidence" value="ECO:0007669"/>
    <property type="project" value="UniProtKB-KW"/>
</dbReference>
<dbReference type="PANTHER" id="PTHR10795">
    <property type="entry name" value="PROPROTEIN CONVERTASE SUBTILISIN/KEXIN"/>
    <property type="match status" value="1"/>
</dbReference>
<dbReference type="PRINTS" id="PR00723">
    <property type="entry name" value="SUBTILISIN"/>
</dbReference>
<accession>A0AAV9LDC2</accession>